<organism evidence="1">
    <name type="scientific">Myoviridae sp. ct3wi9</name>
    <dbReference type="NCBI Taxonomy" id="2826610"/>
    <lineage>
        <taxon>Viruses</taxon>
        <taxon>Duplodnaviria</taxon>
        <taxon>Heunggongvirae</taxon>
        <taxon>Uroviricota</taxon>
        <taxon>Caudoviricetes</taxon>
    </lineage>
</organism>
<sequence>MELNELNQATPDVTSIDRNEKRGWRQWNMNQIYMGQDSKGLYVPNVGDIVEDIRGGIIRFKEVVSVDESTLIPTFANLTFAKEDEGELNQFRGVGPGYQSETWRIFYDKSVIPHTLMVDVNLHQYGTDTAYMKLFKGRDTSSTGKVISQYRNSNLDNYSENVPLVTIGSRFDDSNAIKRPLVCHTTEHLEIGEVVTAVTYSASGKACSENTFIVANAANVRSLDAATAYVTGIELISPFISSSDDRLVEFPSNIQRDGLFTMAKVYYSDGSDRILSIDGGRFSILGLDHYISTLRGETNSFGLRYQLADNELAWNASIGADRHITEIYRYRTLEVDGSYSVNLVAIPRWADATAGYELEYWLFNLDRDIVLNVTDYIEPGANTEMFNGKKFGTVQHISVALELSKLNIGLNSYRHVQNFQIGLSGNPLNYDVPYLIQYHVSQTPGYGANTKLKMSRRERADEIGINLNGYLDFRSLDLFLEGTYYQTKPLFDENVEAKAPVPTHFSVTTPDGTSVEFEIEKWNQEVGIPNNPQFPMVEGSTLTIEWLRKLSPTETQHLSVTPMILRY</sequence>
<evidence type="ECO:0008006" key="2">
    <source>
        <dbReference type="Google" id="ProtNLM"/>
    </source>
</evidence>
<dbReference type="EMBL" id="BK015006">
    <property type="protein sequence ID" value="DAD86649.1"/>
    <property type="molecule type" value="Genomic_DNA"/>
</dbReference>
<evidence type="ECO:0000313" key="1">
    <source>
        <dbReference type="EMBL" id="DAD86649.1"/>
    </source>
</evidence>
<accession>A0A8S5MWD3</accession>
<reference evidence="1" key="1">
    <citation type="journal article" date="2021" name="Proc. Natl. Acad. Sci. U.S.A.">
        <title>A Catalog of Tens of Thousands of Viruses from Human Metagenomes Reveals Hidden Associations with Chronic Diseases.</title>
        <authorList>
            <person name="Tisza M.J."/>
            <person name="Buck C.B."/>
        </authorList>
    </citation>
    <scope>NUCLEOTIDE SEQUENCE</scope>
    <source>
        <strain evidence="1">Ct3wi9</strain>
    </source>
</reference>
<protein>
    <recommendedName>
        <fullName evidence="2">Virion structural protein</fullName>
    </recommendedName>
</protein>
<proteinExistence type="predicted"/>
<name>A0A8S5MWD3_9CAUD</name>